<dbReference type="PATRIC" id="fig|1203554.3.peg.1627"/>
<keyword evidence="4 13" id="KW-0645">Protease</keyword>
<dbReference type="Pfam" id="PF02163">
    <property type="entry name" value="Peptidase_M50"/>
    <property type="match status" value="1"/>
</dbReference>
<feature type="transmembrane region" description="Helical" evidence="11">
    <location>
        <begin position="394"/>
        <end position="413"/>
    </location>
</feature>
<evidence type="ECO:0000256" key="3">
    <source>
        <dbReference type="ARBA" id="ARBA00007931"/>
    </source>
</evidence>
<comment type="caution">
    <text evidence="13">The sequence shown here is derived from an EMBL/GenBank/DDBJ whole genome shotgun (WGS) entry which is preliminary data.</text>
</comment>
<dbReference type="PROSITE" id="PS50106">
    <property type="entry name" value="PDZ"/>
    <property type="match status" value="1"/>
</dbReference>
<name>S3CD87_9BURK</name>
<comment type="cofactor">
    <cofactor evidence="1 11">
        <name>Zn(2+)</name>
        <dbReference type="ChEBI" id="CHEBI:29105"/>
    </cofactor>
</comment>
<dbReference type="AlphaFoldDB" id="S3CD87"/>
<dbReference type="Proteomes" id="UP000014400">
    <property type="component" value="Unassembled WGS sequence"/>
</dbReference>
<evidence type="ECO:0000256" key="4">
    <source>
        <dbReference type="ARBA" id="ARBA00022670"/>
    </source>
</evidence>
<dbReference type="HOGENOM" id="CLU_025778_0_0_4"/>
<feature type="domain" description="PDZ" evidence="12">
    <location>
        <begin position="199"/>
        <end position="291"/>
    </location>
</feature>
<keyword evidence="10 11" id="KW-0472">Membrane</keyword>
<keyword evidence="6 11" id="KW-0378">Hydrolase</keyword>
<dbReference type="InterPro" id="IPR001478">
    <property type="entry name" value="PDZ"/>
</dbReference>
<evidence type="ECO:0000256" key="6">
    <source>
        <dbReference type="ARBA" id="ARBA00022801"/>
    </source>
</evidence>
<accession>S3CD87</accession>
<keyword evidence="5 11" id="KW-0812">Transmembrane</keyword>
<evidence type="ECO:0000256" key="11">
    <source>
        <dbReference type="RuleBase" id="RU362031"/>
    </source>
</evidence>
<dbReference type="PANTHER" id="PTHR42837:SF2">
    <property type="entry name" value="MEMBRANE METALLOPROTEASE ARASP2, CHLOROPLASTIC-RELATED"/>
    <property type="match status" value="1"/>
</dbReference>
<dbReference type="GO" id="GO:0006508">
    <property type="term" value="P:proteolysis"/>
    <property type="evidence" value="ECO:0007669"/>
    <property type="project" value="UniProtKB-KW"/>
</dbReference>
<organism evidence="13 14">
    <name type="scientific">Sutterella wadsworthensis HGA0223</name>
    <dbReference type="NCBI Taxonomy" id="1203554"/>
    <lineage>
        <taxon>Bacteria</taxon>
        <taxon>Pseudomonadati</taxon>
        <taxon>Pseudomonadota</taxon>
        <taxon>Betaproteobacteria</taxon>
        <taxon>Burkholderiales</taxon>
        <taxon>Sutterellaceae</taxon>
        <taxon>Sutterella</taxon>
    </lineage>
</organism>
<dbReference type="GO" id="GO:0046872">
    <property type="term" value="F:metal ion binding"/>
    <property type="evidence" value="ECO:0007669"/>
    <property type="project" value="UniProtKB-KW"/>
</dbReference>
<dbReference type="InterPro" id="IPR036034">
    <property type="entry name" value="PDZ_sf"/>
</dbReference>
<evidence type="ECO:0000256" key="9">
    <source>
        <dbReference type="ARBA" id="ARBA00023049"/>
    </source>
</evidence>
<gene>
    <name evidence="13" type="ORF">HMPREF1476_01548</name>
</gene>
<reference evidence="13 14" key="1">
    <citation type="submission" date="2013-04" db="EMBL/GenBank/DDBJ databases">
        <title>The Genome Sequence of Sutterella wadsworthensis HGA0223.</title>
        <authorList>
            <consortium name="The Broad Institute Genomics Platform"/>
            <person name="Earl A."/>
            <person name="Ward D."/>
            <person name="Feldgarden M."/>
            <person name="Gevers D."/>
            <person name="Schmidt T.M."/>
            <person name="Dover J."/>
            <person name="Dai D."/>
            <person name="Walker B."/>
            <person name="Young S."/>
            <person name="Zeng Q."/>
            <person name="Gargeya S."/>
            <person name="Fitzgerald M."/>
            <person name="Haas B."/>
            <person name="Abouelleil A."/>
            <person name="Allen A.W."/>
            <person name="Alvarado L."/>
            <person name="Arachchi H.M."/>
            <person name="Berlin A.M."/>
            <person name="Chapman S.B."/>
            <person name="Gainer-Dewar J."/>
            <person name="Goldberg J."/>
            <person name="Griggs A."/>
            <person name="Gujja S."/>
            <person name="Hansen M."/>
            <person name="Howarth C."/>
            <person name="Imamovic A."/>
            <person name="Ireland A."/>
            <person name="Larimer J."/>
            <person name="McCowan C."/>
            <person name="Murphy C."/>
            <person name="Pearson M."/>
            <person name="Poon T.W."/>
            <person name="Priest M."/>
            <person name="Roberts A."/>
            <person name="Saif S."/>
            <person name="Shea T."/>
            <person name="Sisk P."/>
            <person name="Sykes S."/>
            <person name="Wortman J."/>
            <person name="Nusbaum C."/>
            <person name="Birren B."/>
        </authorList>
    </citation>
    <scope>NUCLEOTIDE SEQUENCE [LARGE SCALE GENOMIC DNA]</scope>
    <source>
        <strain evidence="13 14">HGA0223</strain>
    </source>
</reference>
<dbReference type="PANTHER" id="PTHR42837">
    <property type="entry name" value="REGULATOR OF SIGMA-E PROTEASE RSEP"/>
    <property type="match status" value="1"/>
</dbReference>
<protein>
    <recommendedName>
        <fullName evidence="11">Zinc metalloprotease</fullName>
        <ecNumber evidence="11">3.4.24.-</ecNumber>
    </recommendedName>
</protein>
<dbReference type="CDD" id="cd06163">
    <property type="entry name" value="S2P-M50_PDZ_RseP-like"/>
    <property type="match status" value="1"/>
</dbReference>
<feature type="transmembrane region" description="Helical" evidence="11">
    <location>
        <begin position="425"/>
        <end position="442"/>
    </location>
</feature>
<evidence type="ECO:0000313" key="14">
    <source>
        <dbReference type="Proteomes" id="UP000014400"/>
    </source>
</evidence>
<dbReference type="EMBL" id="ATCF01000022">
    <property type="protein sequence ID" value="EPD98509.1"/>
    <property type="molecule type" value="Genomic_DNA"/>
</dbReference>
<dbReference type="InterPro" id="IPR008915">
    <property type="entry name" value="Peptidase_M50"/>
</dbReference>
<feature type="transmembrane region" description="Helical" evidence="11">
    <location>
        <begin position="99"/>
        <end position="119"/>
    </location>
</feature>
<dbReference type="Gene3D" id="2.30.42.10">
    <property type="match status" value="2"/>
</dbReference>
<dbReference type="NCBIfam" id="TIGR00054">
    <property type="entry name" value="RIP metalloprotease RseP"/>
    <property type="match status" value="1"/>
</dbReference>
<feature type="transmembrane region" description="Helical" evidence="11">
    <location>
        <begin position="369"/>
        <end position="388"/>
    </location>
</feature>
<evidence type="ECO:0000256" key="10">
    <source>
        <dbReference type="ARBA" id="ARBA00023136"/>
    </source>
</evidence>
<sequence length="450" mass="47244">MTLSVLLSLVGFLLTIGIVVMIHEGGHYLAAKWLGFGVKRFSIGMGRVLWRRRAWDTEFAVSLLPIGGYVAFEEADELREQGREPTGVLFDSGPRWKKAIVVTAGPLMNFVLAVILFTASGAIGVRDIAPYVEPAPASQAQTQGVGAMDLVTAVDGRRIVGVMDFNSALLEHTGKADVPVTFSRAKTGESYVRHFDLSGLSLDEAAKTNGFVLQKLGFLLAGRGVTILKVEADGPAAAAGLKSGDVVEKINGSRADMQGFAAAIRTSPEKTVQLSVNRAGTPVEISLVPKRILNEKTQSAVGRAELRFGPGIEFVTVRLTPLQSLETAFDKVVGLTRFQAAAVGGMAKGEVSTENLSGPVGIAGMAGSALTAGVSAFLEFVALISIAIGFMNLIPIPALDGGQLVILGIEGLMGRSLARGLKEKLGAVSMALLLLLAVYVTMNDIGRLGG</sequence>
<dbReference type="Pfam" id="PF17820">
    <property type="entry name" value="PDZ_6"/>
    <property type="match status" value="1"/>
</dbReference>
<dbReference type="SUPFAM" id="SSF50156">
    <property type="entry name" value="PDZ domain-like"/>
    <property type="match status" value="1"/>
</dbReference>
<dbReference type="InterPro" id="IPR041489">
    <property type="entry name" value="PDZ_6"/>
</dbReference>
<evidence type="ECO:0000259" key="12">
    <source>
        <dbReference type="PROSITE" id="PS50106"/>
    </source>
</evidence>
<evidence type="ECO:0000256" key="5">
    <source>
        <dbReference type="ARBA" id="ARBA00022692"/>
    </source>
</evidence>
<evidence type="ECO:0000256" key="7">
    <source>
        <dbReference type="ARBA" id="ARBA00022833"/>
    </source>
</evidence>
<comment type="subcellular location">
    <subcellularLocation>
        <location evidence="2">Membrane</location>
        <topology evidence="2">Multi-pass membrane protein</topology>
    </subcellularLocation>
</comment>
<evidence type="ECO:0000256" key="1">
    <source>
        <dbReference type="ARBA" id="ARBA00001947"/>
    </source>
</evidence>
<dbReference type="GO" id="GO:0004222">
    <property type="term" value="F:metalloendopeptidase activity"/>
    <property type="evidence" value="ECO:0007669"/>
    <property type="project" value="InterPro"/>
</dbReference>
<keyword evidence="11" id="KW-0479">Metal-binding</keyword>
<keyword evidence="7 11" id="KW-0862">Zinc</keyword>
<evidence type="ECO:0000256" key="8">
    <source>
        <dbReference type="ARBA" id="ARBA00022989"/>
    </source>
</evidence>
<proteinExistence type="inferred from homology"/>
<dbReference type="eggNOG" id="COG0750">
    <property type="taxonomic scope" value="Bacteria"/>
</dbReference>
<dbReference type="InterPro" id="IPR004387">
    <property type="entry name" value="Pept_M50_Zn"/>
</dbReference>
<comment type="similarity">
    <text evidence="3 11">Belongs to the peptidase M50B family.</text>
</comment>
<dbReference type="SMART" id="SM00228">
    <property type="entry name" value="PDZ"/>
    <property type="match status" value="1"/>
</dbReference>
<evidence type="ECO:0000313" key="13">
    <source>
        <dbReference type="EMBL" id="EPD98509.1"/>
    </source>
</evidence>
<keyword evidence="14" id="KW-1185">Reference proteome</keyword>
<evidence type="ECO:0000256" key="2">
    <source>
        <dbReference type="ARBA" id="ARBA00004141"/>
    </source>
</evidence>
<keyword evidence="8 11" id="KW-1133">Transmembrane helix</keyword>
<dbReference type="STRING" id="1203554.HMPREF1476_01548"/>
<dbReference type="GO" id="GO:0016020">
    <property type="term" value="C:membrane"/>
    <property type="evidence" value="ECO:0007669"/>
    <property type="project" value="UniProtKB-SubCell"/>
</dbReference>
<dbReference type="EC" id="3.4.24.-" evidence="11"/>
<dbReference type="RefSeq" id="WP_016474747.1">
    <property type="nucleotide sequence ID" value="NZ_KE150480.1"/>
</dbReference>
<keyword evidence="9 11" id="KW-0482">Metalloprotease</keyword>